<keyword evidence="10" id="KW-1185">Reference proteome</keyword>
<dbReference type="STRING" id="210143.A0A1R3GB53"/>
<evidence type="ECO:0000259" key="8">
    <source>
        <dbReference type="PROSITE" id="PS50994"/>
    </source>
</evidence>
<protein>
    <submittedName>
        <fullName evidence="9">Integrase, catalytic core</fullName>
    </submittedName>
</protein>
<keyword evidence="3" id="KW-0540">Nuclease</keyword>
<dbReference type="Pfam" id="PF17921">
    <property type="entry name" value="Integrase_H2C2"/>
    <property type="match status" value="1"/>
</dbReference>
<keyword evidence="5" id="KW-0378">Hydrolase</keyword>
<evidence type="ECO:0000313" key="9">
    <source>
        <dbReference type="EMBL" id="OMO55303.1"/>
    </source>
</evidence>
<dbReference type="OrthoDB" id="10055717at2759"/>
<dbReference type="PANTHER" id="PTHR37984:SF5">
    <property type="entry name" value="PROTEIN NYNRIN-LIKE"/>
    <property type="match status" value="1"/>
</dbReference>
<dbReference type="Gene3D" id="1.10.340.70">
    <property type="match status" value="1"/>
</dbReference>
<keyword evidence="1" id="KW-0808">Transferase</keyword>
<dbReference type="Proteomes" id="UP000188268">
    <property type="component" value="Unassembled WGS sequence"/>
</dbReference>
<organism evidence="9 10">
    <name type="scientific">Corchorus capsularis</name>
    <name type="common">Jute</name>
    <dbReference type="NCBI Taxonomy" id="210143"/>
    <lineage>
        <taxon>Eukaryota</taxon>
        <taxon>Viridiplantae</taxon>
        <taxon>Streptophyta</taxon>
        <taxon>Embryophyta</taxon>
        <taxon>Tracheophyta</taxon>
        <taxon>Spermatophyta</taxon>
        <taxon>Magnoliopsida</taxon>
        <taxon>eudicotyledons</taxon>
        <taxon>Gunneridae</taxon>
        <taxon>Pentapetalae</taxon>
        <taxon>rosids</taxon>
        <taxon>malvids</taxon>
        <taxon>Malvales</taxon>
        <taxon>Malvaceae</taxon>
        <taxon>Grewioideae</taxon>
        <taxon>Apeibeae</taxon>
        <taxon>Corchorus</taxon>
    </lineage>
</organism>
<dbReference type="EMBL" id="AWWV01014709">
    <property type="protein sequence ID" value="OMO55303.1"/>
    <property type="molecule type" value="Genomic_DNA"/>
</dbReference>
<dbReference type="InterPro" id="IPR012337">
    <property type="entry name" value="RNaseH-like_sf"/>
</dbReference>
<evidence type="ECO:0000256" key="4">
    <source>
        <dbReference type="ARBA" id="ARBA00022759"/>
    </source>
</evidence>
<dbReference type="InterPro" id="IPR041373">
    <property type="entry name" value="RT_RNaseH"/>
</dbReference>
<evidence type="ECO:0000256" key="6">
    <source>
        <dbReference type="ARBA" id="ARBA00022918"/>
    </source>
</evidence>
<dbReference type="Pfam" id="PF17917">
    <property type="entry name" value="RT_RNaseH"/>
    <property type="match status" value="1"/>
</dbReference>
<dbReference type="GO" id="GO:0016787">
    <property type="term" value="F:hydrolase activity"/>
    <property type="evidence" value="ECO:0007669"/>
    <property type="project" value="UniProtKB-KW"/>
</dbReference>
<dbReference type="SUPFAM" id="SSF56672">
    <property type="entry name" value="DNA/RNA polymerases"/>
    <property type="match status" value="1"/>
</dbReference>
<evidence type="ECO:0000256" key="3">
    <source>
        <dbReference type="ARBA" id="ARBA00022722"/>
    </source>
</evidence>
<name>A0A1R3GB53_COCAP</name>
<gene>
    <name evidence="9" type="ORF">CCACVL1_27318</name>
</gene>
<sequence length="897" mass="103688">MCDASDVALGVVLGQRKDKKLHVIYYASKMLNDAQLNYATTEKEFLAVVYAFDKFRSYLVGSKAIVYTDHSALKYLISKKDAKPRLIRWILLLQEFDLEIRDKKSVENVVADHLSRLEHEEILDSKPIDDNFPDETIWAMQETQAPWYADIVNYLVSNIVPHNLNHHQRKKIFAELKYYMWDEPLLFRRCADEMVRRCVPEEEMAQILNHCHSLPCGGHHGADKTAAKVLQCGFFWPTLFKDARTFVLSCDRCQRTGTIGRRHEMPQKGILEVELFDLWGIDFMGPFPQSHGNVYILVVVEYVSKWVEAAALPNNTGASVVKFIKKNIFTRFGVPRAILSDNGTHFQNHHFKALMAKYGCHFKTGTTYHPQTSGQVEVSNREIKQILEKTVNSSRKDWSLKLDDALWAYRTAFKTPLGMSPYRLVFGKSCHLPVELEHKAYWAIKTLNYDFKAAGERRLLELNELDEIRRESYENARIYKERTKAWHDKHILRREFKVGKKVLLFNSRLKLFSGKLKSKWSGPFVVTKVHPYGAIEIQGEEGRPFVENEEWFIANSHSKVVNEKVLTDDIENLFGTRTTFAKFGWEPVLDVEGEVALEHVKEFYANIEDKESKNNPLIRSWVRGVKIEINAEFIANFLKVKDKGPPMRVHNKDVKSEVTWLRSNAMLSFGVNLIKKFGSQVIPTDRFEVKHRVIPYILVHNVMPKSSSSEEVRVADLYIMDKMINGFVDYGEKGIPLGPIIFNCIRKVVSSKREDKNFVFLDLITRILKHNKVPMRTHDVIKEWHEFGTTSFPGFGFKQRADGTWYNPTREKDPQDPQSPQEPQAPQGQQPTSVKDMLREFIGEMREWKQVVNRDMIAIRQDITTLHHDVTKMKQKVDSVLVFHVGNASNLQPGGAQ</sequence>
<dbReference type="GO" id="GO:0004519">
    <property type="term" value="F:endonuclease activity"/>
    <property type="evidence" value="ECO:0007669"/>
    <property type="project" value="UniProtKB-KW"/>
</dbReference>
<dbReference type="GO" id="GO:0015074">
    <property type="term" value="P:DNA integration"/>
    <property type="evidence" value="ECO:0007669"/>
    <property type="project" value="InterPro"/>
</dbReference>
<evidence type="ECO:0000256" key="1">
    <source>
        <dbReference type="ARBA" id="ARBA00022679"/>
    </source>
</evidence>
<dbReference type="InterPro" id="IPR043502">
    <property type="entry name" value="DNA/RNA_pol_sf"/>
</dbReference>
<feature type="compositionally biased region" description="Low complexity" evidence="7">
    <location>
        <begin position="816"/>
        <end position="831"/>
    </location>
</feature>
<evidence type="ECO:0000256" key="7">
    <source>
        <dbReference type="SAM" id="MobiDB-lite"/>
    </source>
</evidence>
<dbReference type="InterPro" id="IPR050951">
    <property type="entry name" value="Retrovirus_Pol_polyprotein"/>
</dbReference>
<dbReference type="InterPro" id="IPR036397">
    <property type="entry name" value="RNaseH_sf"/>
</dbReference>
<dbReference type="GO" id="GO:0003964">
    <property type="term" value="F:RNA-directed DNA polymerase activity"/>
    <property type="evidence" value="ECO:0007669"/>
    <property type="project" value="UniProtKB-KW"/>
</dbReference>
<evidence type="ECO:0000256" key="5">
    <source>
        <dbReference type="ARBA" id="ARBA00022801"/>
    </source>
</evidence>
<dbReference type="AlphaFoldDB" id="A0A1R3GB53"/>
<comment type="caution">
    <text evidence="9">The sequence shown here is derived from an EMBL/GenBank/DDBJ whole genome shotgun (WGS) entry which is preliminary data.</text>
</comment>
<dbReference type="PANTHER" id="PTHR37984">
    <property type="entry name" value="PROTEIN CBG26694"/>
    <property type="match status" value="1"/>
</dbReference>
<dbReference type="Gramene" id="OMO55303">
    <property type="protein sequence ID" value="OMO55303"/>
    <property type="gene ID" value="CCACVL1_27318"/>
</dbReference>
<dbReference type="FunFam" id="3.10.20.370:FF:000001">
    <property type="entry name" value="Retrovirus-related Pol polyprotein from transposon 17.6-like protein"/>
    <property type="match status" value="1"/>
</dbReference>
<keyword evidence="2" id="KW-0548">Nucleotidyltransferase</keyword>
<feature type="region of interest" description="Disordered" evidence="7">
    <location>
        <begin position="803"/>
        <end position="833"/>
    </location>
</feature>
<reference evidence="9 10" key="1">
    <citation type="submission" date="2013-09" db="EMBL/GenBank/DDBJ databases">
        <title>Corchorus capsularis genome sequencing.</title>
        <authorList>
            <person name="Alam M."/>
            <person name="Haque M.S."/>
            <person name="Islam M.S."/>
            <person name="Emdad E.M."/>
            <person name="Islam M.M."/>
            <person name="Ahmed B."/>
            <person name="Halim A."/>
            <person name="Hossen Q.M.M."/>
            <person name="Hossain M.Z."/>
            <person name="Ahmed R."/>
            <person name="Khan M.M."/>
            <person name="Islam R."/>
            <person name="Rashid M.M."/>
            <person name="Khan S.A."/>
            <person name="Rahman M.S."/>
            <person name="Alam M."/>
        </authorList>
    </citation>
    <scope>NUCLEOTIDE SEQUENCE [LARGE SCALE GENOMIC DNA]</scope>
    <source>
        <strain evidence="10">cv. CVL-1</strain>
        <tissue evidence="9">Whole seedling</tissue>
    </source>
</reference>
<proteinExistence type="predicted"/>
<dbReference type="InterPro" id="IPR046796">
    <property type="entry name" value="Transposase_32_dom"/>
</dbReference>
<evidence type="ECO:0000256" key="2">
    <source>
        <dbReference type="ARBA" id="ARBA00022695"/>
    </source>
</evidence>
<evidence type="ECO:0000313" key="10">
    <source>
        <dbReference type="Proteomes" id="UP000188268"/>
    </source>
</evidence>
<dbReference type="PROSITE" id="PS50994">
    <property type="entry name" value="INTEGRASE"/>
    <property type="match status" value="1"/>
</dbReference>
<keyword evidence="4" id="KW-0255">Endonuclease</keyword>
<dbReference type="GO" id="GO:0003676">
    <property type="term" value="F:nucleic acid binding"/>
    <property type="evidence" value="ECO:0007669"/>
    <property type="project" value="InterPro"/>
</dbReference>
<dbReference type="Gene3D" id="3.30.420.10">
    <property type="entry name" value="Ribonuclease H-like superfamily/Ribonuclease H"/>
    <property type="match status" value="1"/>
</dbReference>
<dbReference type="CDD" id="cd09274">
    <property type="entry name" value="RNase_HI_RT_Ty3"/>
    <property type="match status" value="1"/>
</dbReference>
<dbReference type="Pfam" id="PF20167">
    <property type="entry name" value="Transposase_32"/>
    <property type="match status" value="1"/>
</dbReference>
<dbReference type="SUPFAM" id="SSF53098">
    <property type="entry name" value="Ribonuclease H-like"/>
    <property type="match status" value="1"/>
</dbReference>
<dbReference type="InterPro" id="IPR041588">
    <property type="entry name" value="Integrase_H2C2"/>
</dbReference>
<accession>A0A1R3GB53</accession>
<dbReference type="InterPro" id="IPR001584">
    <property type="entry name" value="Integrase_cat-core"/>
</dbReference>
<keyword evidence="6" id="KW-0695">RNA-directed DNA polymerase</keyword>
<dbReference type="Pfam" id="PF00665">
    <property type="entry name" value="rve"/>
    <property type="match status" value="1"/>
</dbReference>
<feature type="domain" description="Integrase catalytic" evidence="8">
    <location>
        <begin position="262"/>
        <end position="429"/>
    </location>
</feature>